<proteinExistence type="predicted"/>
<accession>A0A4C1TP22</accession>
<feature type="compositionally biased region" description="Basic and acidic residues" evidence="1">
    <location>
        <begin position="102"/>
        <end position="121"/>
    </location>
</feature>
<evidence type="ECO:0000313" key="3">
    <source>
        <dbReference type="Proteomes" id="UP000299102"/>
    </source>
</evidence>
<sequence>MGIARPENGIARPIANLLEKRYAEPPGSARVTSNMVFTTLRLPRRYPDAALAIEKHFYMDDYLQALPDIETATRTIFEINEIHKAAAFQLRVGPATSPTHSSHREAEARAAESASGDHTERTLGLMKTKTTR</sequence>
<feature type="region of interest" description="Disordered" evidence="1">
    <location>
        <begin position="93"/>
        <end position="132"/>
    </location>
</feature>
<name>A0A4C1TP22_EUMVA</name>
<keyword evidence="3" id="KW-1185">Reference proteome</keyword>
<protein>
    <submittedName>
        <fullName evidence="2">Uncharacterized protein</fullName>
    </submittedName>
</protein>
<dbReference type="AlphaFoldDB" id="A0A4C1TP22"/>
<reference evidence="2 3" key="1">
    <citation type="journal article" date="2019" name="Commun. Biol.">
        <title>The bagworm genome reveals a unique fibroin gene that provides high tensile strength.</title>
        <authorList>
            <person name="Kono N."/>
            <person name="Nakamura H."/>
            <person name="Ohtoshi R."/>
            <person name="Tomita M."/>
            <person name="Numata K."/>
            <person name="Arakawa K."/>
        </authorList>
    </citation>
    <scope>NUCLEOTIDE SEQUENCE [LARGE SCALE GENOMIC DNA]</scope>
</reference>
<comment type="caution">
    <text evidence="2">The sequence shown here is derived from an EMBL/GenBank/DDBJ whole genome shotgun (WGS) entry which is preliminary data.</text>
</comment>
<evidence type="ECO:0000256" key="1">
    <source>
        <dbReference type="SAM" id="MobiDB-lite"/>
    </source>
</evidence>
<dbReference type="EMBL" id="BGZK01005852">
    <property type="protein sequence ID" value="GBP15716.1"/>
    <property type="molecule type" value="Genomic_DNA"/>
</dbReference>
<dbReference type="OrthoDB" id="5983986at2759"/>
<evidence type="ECO:0000313" key="2">
    <source>
        <dbReference type="EMBL" id="GBP15716.1"/>
    </source>
</evidence>
<dbReference type="Proteomes" id="UP000299102">
    <property type="component" value="Unassembled WGS sequence"/>
</dbReference>
<organism evidence="2 3">
    <name type="scientific">Eumeta variegata</name>
    <name type="common">Bagworm moth</name>
    <name type="synonym">Eumeta japonica</name>
    <dbReference type="NCBI Taxonomy" id="151549"/>
    <lineage>
        <taxon>Eukaryota</taxon>
        <taxon>Metazoa</taxon>
        <taxon>Ecdysozoa</taxon>
        <taxon>Arthropoda</taxon>
        <taxon>Hexapoda</taxon>
        <taxon>Insecta</taxon>
        <taxon>Pterygota</taxon>
        <taxon>Neoptera</taxon>
        <taxon>Endopterygota</taxon>
        <taxon>Lepidoptera</taxon>
        <taxon>Glossata</taxon>
        <taxon>Ditrysia</taxon>
        <taxon>Tineoidea</taxon>
        <taxon>Psychidae</taxon>
        <taxon>Oiketicinae</taxon>
        <taxon>Eumeta</taxon>
    </lineage>
</organism>
<gene>
    <name evidence="2" type="ORF">EVAR_91885_1</name>
</gene>